<dbReference type="PANTHER" id="PTHR47894:SF1">
    <property type="entry name" value="HTH-TYPE TRANSCRIPTIONAL REGULATOR VQSM"/>
    <property type="match status" value="1"/>
</dbReference>
<dbReference type="Proteomes" id="UP001210380">
    <property type="component" value="Unassembled WGS sequence"/>
</dbReference>
<sequence length="349" mass="38417">MSPVADAEPARPHVIASGFDDWDFPRTTAGLVLLLDFAATRGMSAVACLAGSGIDPDTLHDPDLLVEASQELAVVRNILREVGSPPGLGLEVGSHYHLTTFGIYGYALISSPTVRDMVEVGLRYAALTFAFSRITGEVDELGRFVLRMRGHRIPADVRRFLVERDCAAIVVMHQHMFEGSDPIPLRQVDFGFPEPSGGLPFPDYGVPVRYGAPTTALYLDGDYLDRPMPHGNPHTAQVCRRLCDRLLAQRSAGGVAKAVREYLIENGGVGPGVEHLARRLHMSSRTLRRKLSAEGTTYRRLIDDVRLTIVQDTMRRETLSAAELAQRFGYAEGSSFVRAFRRWTGETAQ</sequence>
<dbReference type="SMART" id="SM00342">
    <property type="entry name" value="HTH_ARAC"/>
    <property type="match status" value="1"/>
</dbReference>
<protein>
    <submittedName>
        <fullName evidence="5">AraC family transcriptional regulator</fullName>
    </submittedName>
</protein>
<evidence type="ECO:0000313" key="6">
    <source>
        <dbReference type="Proteomes" id="UP001210380"/>
    </source>
</evidence>
<dbReference type="InterPro" id="IPR009057">
    <property type="entry name" value="Homeodomain-like_sf"/>
</dbReference>
<comment type="caution">
    <text evidence="5">The sequence shown here is derived from an EMBL/GenBank/DDBJ whole genome shotgun (WGS) entry which is preliminary data.</text>
</comment>
<evidence type="ECO:0000259" key="4">
    <source>
        <dbReference type="PROSITE" id="PS01124"/>
    </source>
</evidence>
<dbReference type="Gene3D" id="1.10.10.60">
    <property type="entry name" value="Homeodomain-like"/>
    <property type="match status" value="1"/>
</dbReference>
<evidence type="ECO:0000256" key="2">
    <source>
        <dbReference type="ARBA" id="ARBA00023125"/>
    </source>
</evidence>
<name>A0ABT4UQ07_9PSEU</name>
<dbReference type="PANTHER" id="PTHR47894">
    <property type="entry name" value="HTH-TYPE TRANSCRIPTIONAL REGULATOR GADX"/>
    <property type="match status" value="1"/>
</dbReference>
<accession>A0ABT4UQ07</accession>
<proteinExistence type="predicted"/>
<evidence type="ECO:0000256" key="1">
    <source>
        <dbReference type="ARBA" id="ARBA00023015"/>
    </source>
</evidence>
<dbReference type="SUPFAM" id="SSF46689">
    <property type="entry name" value="Homeodomain-like"/>
    <property type="match status" value="1"/>
</dbReference>
<dbReference type="InterPro" id="IPR018060">
    <property type="entry name" value="HTH_AraC"/>
</dbReference>
<organism evidence="5 6">
    <name type="scientific">Saccharopolyspora oryzae</name>
    <dbReference type="NCBI Taxonomy" id="2997343"/>
    <lineage>
        <taxon>Bacteria</taxon>
        <taxon>Bacillati</taxon>
        <taxon>Actinomycetota</taxon>
        <taxon>Actinomycetes</taxon>
        <taxon>Pseudonocardiales</taxon>
        <taxon>Pseudonocardiaceae</taxon>
        <taxon>Saccharopolyspora</taxon>
    </lineage>
</organism>
<dbReference type="Pfam" id="PF12833">
    <property type="entry name" value="HTH_18"/>
    <property type="match status" value="1"/>
</dbReference>
<keyword evidence="2" id="KW-0238">DNA-binding</keyword>
<gene>
    <name evidence="5" type="ORF">OU415_00040</name>
</gene>
<dbReference type="InterPro" id="IPR032687">
    <property type="entry name" value="AraC-type_N"/>
</dbReference>
<dbReference type="EMBL" id="JAQGLA010000001">
    <property type="protein sequence ID" value="MDA3623798.1"/>
    <property type="molecule type" value="Genomic_DNA"/>
</dbReference>
<keyword evidence="6" id="KW-1185">Reference proteome</keyword>
<keyword evidence="1" id="KW-0805">Transcription regulation</keyword>
<keyword evidence="3" id="KW-0804">Transcription</keyword>
<feature type="domain" description="HTH araC/xylS-type" evidence="4">
    <location>
        <begin position="257"/>
        <end position="349"/>
    </location>
</feature>
<dbReference type="RefSeq" id="WP_270946366.1">
    <property type="nucleotide sequence ID" value="NZ_JAQGLA010000001.1"/>
</dbReference>
<evidence type="ECO:0000256" key="3">
    <source>
        <dbReference type="ARBA" id="ARBA00023163"/>
    </source>
</evidence>
<dbReference type="PROSITE" id="PS01124">
    <property type="entry name" value="HTH_ARAC_FAMILY_2"/>
    <property type="match status" value="1"/>
</dbReference>
<dbReference type="Pfam" id="PF12625">
    <property type="entry name" value="Arabinose_bd"/>
    <property type="match status" value="1"/>
</dbReference>
<reference evidence="5 6" key="1">
    <citation type="submission" date="2022-11" db="EMBL/GenBank/DDBJ databases">
        <title>Draft genome sequence of Saccharopolyspora sp. WRP15-2 isolated from rhizosphere soils of wild rice in Thailand.</title>
        <authorList>
            <person name="Duangmal K."/>
            <person name="Kammanee S."/>
            <person name="Muangham S."/>
        </authorList>
    </citation>
    <scope>NUCLEOTIDE SEQUENCE [LARGE SCALE GENOMIC DNA]</scope>
    <source>
        <strain evidence="5 6">WRP15-2</strain>
    </source>
</reference>
<evidence type="ECO:0000313" key="5">
    <source>
        <dbReference type="EMBL" id="MDA3623798.1"/>
    </source>
</evidence>